<feature type="repeat" description="WD" evidence="3">
    <location>
        <begin position="666"/>
        <end position="707"/>
    </location>
</feature>
<dbReference type="PROSITE" id="PS00678">
    <property type="entry name" value="WD_REPEATS_1"/>
    <property type="match status" value="2"/>
</dbReference>
<gene>
    <name evidence="4" type="ORF">BOTNAR_0267g00140</name>
</gene>
<dbReference type="AlphaFoldDB" id="A0A4Z1HZE2"/>
<dbReference type="PANTHER" id="PTHR19848:SF8">
    <property type="entry name" value="F-BOX AND WD REPEAT DOMAIN CONTAINING 7"/>
    <property type="match status" value="1"/>
</dbReference>
<dbReference type="InterPro" id="IPR001680">
    <property type="entry name" value="WD40_rpt"/>
</dbReference>
<keyword evidence="2" id="KW-0677">Repeat</keyword>
<feature type="repeat" description="WD" evidence="3">
    <location>
        <begin position="540"/>
        <end position="581"/>
    </location>
</feature>
<dbReference type="InterPro" id="IPR019775">
    <property type="entry name" value="WD40_repeat_CS"/>
</dbReference>
<dbReference type="Pfam" id="PF00400">
    <property type="entry name" value="WD40"/>
    <property type="match status" value="4"/>
</dbReference>
<comment type="caution">
    <text evidence="4">The sequence shown here is derived from an EMBL/GenBank/DDBJ whole genome shotgun (WGS) entry which is preliminary data.</text>
</comment>
<dbReference type="PROSITE" id="PS50294">
    <property type="entry name" value="WD_REPEATS_REGION"/>
    <property type="match status" value="4"/>
</dbReference>
<evidence type="ECO:0000256" key="3">
    <source>
        <dbReference type="PROSITE-ProRule" id="PRU00221"/>
    </source>
</evidence>
<dbReference type="OrthoDB" id="674604at2759"/>
<dbReference type="InterPro" id="IPR036322">
    <property type="entry name" value="WD40_repeat_dom_sf"/>
</dbReference>
<reference evidence="4 5" key="1">
    <citation type="submission" date="2017-12" db="EMBL/GenBank/DDBJ databases">
        <title>Comparative genomics of Botrytis spp.</title>
        <authorList>
            <person name="Valero-Jimenez C.A."/>
            <person name="Tapia P."/>
            <person name="Veloso J."/>
            <person name="Silva-Moreno E."/>
            <person name="Staats M."/>
            <person name="Valdes J.H."/>
            <person name="Van Kan J.A.L."/>
        </authorList>
    </citation>
    <scope>NUCLEOTIDE SEQUENCE [LARGE SCALE GENOMIC DNA]</scope>
    <source>
        <strain evidence="4 5">MUCL2120</strain>
    </source>
</reference>
<evidence type="ECO:0000256" key="2">
    <source>
        <dbReference type="ARBA" id="ARBA00022737"/>
    </source>
</evidence>
<sequence length="754" mass="83978">MTSRGKEKLEKAIEEVAKMESSLPDGFEQMSAYAHYGSGAQNNNTGGGTQNNNNSAAKNVTVDDINRSCLHDLRCPDTLAVKSRLKENKDKLLYQSIDWIFQDPQYISWKCGGDVSLLWIKGGAGKDALDECQDDGIADLLKLVVRTGLDHPSKIKWLLTSRPLDSAEQELLVGHEQVMISLELNSTHISQSVTAYIVNKVAELDRRNAYGSDLCQKIQNELTAKAEDTYLWVNMICKRLESVHRENTLTKIQDLPPGLHPYYDRALHELSKGQPAVVKGCMRFLRVMMLAYRPLNLAEVDSVLGLSKYDTARALVDRCASFLKMRGTDIKFVHQSARDYLAGENATSILDTSELYGHNGIAVSCLSCLSQKLKTNLVDLPRPDSTRKSIEGNQLMASLEYAATFWAQHLEDAEGKIPMQNPSNEQGVVDTFLRSKFLEWLECLSLLDKLSRATEALKILEDIIDLEESFSLSLLVEDAIHFLFRHFWTINNWPLQIYNSAIAFSPEKSIIRKINLDKLPAWLRKLPQAEDSWASSINTHTGHSDSVKAIAFSPDSKQIASGSLRGIIKLWDNITGNLQKTFIGHSHLVRTIVFSPDGKQIASGSDDKTIKLWDATTCNLRKTFTGHSHWATAIKFSPDGKRIASGSLYGVIKLWDAITGDLQKTLTGHSDSVTAIAFSPDSKLIVSGSNDETIKLWDVAKALQVSRMFGSRVGRRIDFFKCQEIKTSQIVTSLIFSEDGSHLITNIVITTPLG</sequence>
<evidence type="ECO:0000256" key="1">
    <source>
        <dbReference type="ARBA" id="ARBA00022574"/>
    </source>
</evidence>
<dbReference type="Proteomes" id="UP000297452">
    <property type="component" value="Unassembled WGS sequence"/>
</dbReference>
<dbReference type="InterPro" id="IPR015943">
    <property type="entry name" value="WD40/YVTN_repeat-like_dom_sf"/>
</dbReference>
<keyword evidence="1 3" id="KW-0853">WD repeat</keyword>
<name>A0A4Z1HZE2_9HELO</name>
<dbReference type="CDD" id="cd00200">
    <property type="entry name" value="WD40"/>
    <property type="match status" value="1"/>
</dbReference>
<feature type="repeat" description="WD" evidence="3">
    <location>
        <begin position="624"/>
        <end position="665"/>
    </location>
</feature>
<proteinExistence type="predicted"/>
<accession>A0A4Z1HZE2</accession>
<organism evidence="4 5">
    <name type="scientific">Botryotinia narcissicola</name>
    <dbReference type="NCBI Taxonomy" id="278944"/>
    <lineage>
        <taxon>Eukaryota</taxon>
        <taxon>Fungi</taxon>
        <taxon>Dikarya</taxon>
        <taxon>Ascomycota</taxon>
        <taxon>Pezizomycotina</taxon>
        <taxon>Leotiomycetes</taxon>
        <taxon>Helotiales</taxon>
        <taxon>Sclerotiniaceae</taxon>
        <taxon>Botryotinia</taxon>
    </lineage>
</organism>
<evidence type="ECO:0000313" key="5">
    <source>
        <dbReference type="Proteomes" id="UP000297452"/>
    </source>
</evidence>
<protein>
    <submittedName>
        <fullName evidence="4">Uncharacterized protein</fullName>
    </submittedName>
</protein>
<feature type="repeat" description="WD" evidence="3">
    <location>
        <begin position="582"/>
        <end position="623"/>
    </location>
</feature>
<keyword evidence="5" id="KW-1185">Reference proteome</keyword>
<dbReference type="InterPro" id="IPR020472">
    <property type="entry name" value="WD40_PAC1"/>
</dbReference>
<dbReference type="SMART" id="SM00320">
    <property type="entry name" value="WD40"/>
    <property type="match status" value="4"/>
</dbReference>
<dbReference type="EMBL" id="PQXJ01000267">
    <property type="protein sequence ID" value="TGO54465.1"/>
    <property type="molecule type" value="Genomic_DNA"/>
</dbReference>
<evidence type="ECO:0000313" key="4">
    <source>
        <dbReference type="EMBL" id="TGO54465.1"/>
    </source>
</evidence>
<dbReference type="PRINTS" id="PR00320">
    <property type="entry name" value="GPROTEINBRPT"/>
</dbReference>
<dbReference type="STRING" id="278944.A0A4Z1HZE2"/>
<dbReference type="Gene3D" id="2.130.10.10">
    <property type="entry name" value="YVTN repeat-like/Quinoprotein amine dehydrogenase"/>
    <property type="match status" value="2"/>
</dbReference>
<dbReference type="SUPFAM" id="SSF50978">
    <property type="entry name" value="WD40 repeat-like"/>
    <property type="match status" value="1"/>
</dbReference>
<dbReference type="PANTHER" id="PTHR19848">
    <property type="entry name" value="WD40 REPEAT PROTEIN"/>
    <property type="match status" value="1"/>
</dbReference>
<dbReference type="PROSITE" id="PS50082">
    <property type="entry name" value="WD_REPEATS_2"/>
    <property type="match status" value="4"/>
</dbReference>